<dbReference type="InterPro" id="IPR051465">
    <property type="entry name" value="Cell_Envelope_Struct_Comp"/>
</dbReference>
<feature type="domain" description="SLH" evidence="2">
    <location>
        <begin position="1025"/>
        <end position="1085"/>
    </location>
</feature>
<feature type="domain" description="SLH" evidence="2">
    <location>
        <begin position="1086"/>
        <end position="1149"/>
    </location>
</feature>
<dbReference type="PANTHER" id="PTHR43308:SF5">
    <property type="entry name" value="S-LAYER PROTEIN _ PEPTIDOGLYCAN ENDO-BETA-N-ACETYLGLUCOSAMINIDASE"/>
    <property type="match status" value="1"/>
</dbReference>
<dbReference type="Proteomes" id="UP001231941">
    <property type="component" value="Unassembled WGS sequence"/>
</dbReference>
<evidence type="ECO:0000313" key="4">
    <source>
        <dbReference type="Proteomes" id="UP001231941"/>
    </source>
</evidence>
<keyword evidence="4" id="KW-1185">Reference proteome</keyword>
<reference evidence="3 4" key="1">
    <citation type="submission" date="2023-08" db="EMBL/GenBank/DDBJ databases">
        <authorList>
            <person name="Park J.-S."/>
        </authorList>
    </citation>
    <scope>NUCLEOTIDE SEQUENCE [LARGE SCALE GENOMIC DNA]</scope>
    <source>
        <strain evidence="3 4">2205SS18-9</strain>
    </source>
</reference>
<organism evidence="3 4">
    <name type="scientific">Chengkuizengella axinellae</name>
    <dbReference type="NCBI Taxonomy" id="3064388"/>
    <lineage>
        <taxon>Bacteria</taxon>
        <taxon>Bacillati</taxon>
        <taxon>Bacillota</taxon>
        <taxon>Bacilli</taxon>
        <taxon>Bacillales</taxon>
        <taxon>Paenibacillaceae</taxon>
        <taxon>Chengkuizengella</taxon>
    </lineage>
</organism>
<accession>A0ABT9IZB8</accession>
<dbReference type="PROSITE" id="PS51272">
    <property type="entry name" value="SLH"/>
    <property type="match status" value="3"/>
</dbReference>
<dbReference type="Pfam" id="PF00395">
    <property type="entry name" value="SLH"/>
    <property type="match status" value="3"/>
</dbReference>
<sequence>MRTISNRYILLPLLSFLLIFSSVVPLVHVQAEEDIVEGFEIQVPEGYEIYHFSGEINLLDSEQDNVFWSIEEFSNLKTGLNDDTNYILNITIKLKNNEGNKINYLFREKLKGNEIKILNNVNVSRDEVNQLQIQMNPDFNNELISVVVLDSDEYTVVVDNYDFNNESKVELWLPSDLDNFLVKYEGNDDSNEISDAFYIVKEINNRNIGSNTTITFDEEIDNLVDVVFDRDFPYIHIIDYGRSGGTFRNVDRVSITPGVRFVAVELDQNLWSTDFIDFQSQTELSFSNDINLEVDVNYNYSKQTLLLKNILQSGDFELDWADSQNISHSFTLQNKDTNELVEVKEEWRSHLFIDDIELSPGNYIYDVEVDFGGQLMQQSVEFTIDNDEVEAIEINLPNGFEQYEVFLKSGMLYSSYEDQLIRTEFRSFDEFNDIRAELIDTDENWLQMAFELKNDDDIIVYLYRAKLTRDEVLGLTEITVGETELTELQIESLDELMNDKITFFPDQVFLFTTQINDSGATLWLPSDIFNVELRYLALKEIEEDNYRRVMLSKEINMNELQTPIITFDHELEEAVEVSFYRNDQPLDIKFLNVDNHVSSEITFSNENIILMTPDYVRFSIVERQEEYYWEWYKRIDIVEDTQLYSTDLTEIGLYFANLSDKVKIEHKIRGGQLNLQNVVHKHNGESAITSLIEVKNANKEIVFTDELNFENPNGVFYEIPYDSLPSGNYEYNVTIHVPGHEPLIESAWFQLDTEDNDEDNEPENGGSDGGTSGGGSPSGGGDSPSGGGSAPPPADDEETESTEQEESEEESDDPKSVEVDASKDAKTEEQADGSTKTKFELDEQTINEALDDVDEVEQLVIDLSNVETDGLDIELSSDIIDSVTDKNDETVIEIVMDEAAYRLPIEEIDLKDISEKLGVSADELKVSIQINKVKDTELTEDQNELDLESDVYDFHFEVTSGDETLEVEQFGQYVERVIVGEKRFDPIRSIAVRLNEDGTFSPIPTIFDGNEAIIKSNSNSKYVIVENKVSFEDSEGWYKTTVEKLASKYIVNGVSETEFAPNDVTTRAQLAAMLVRSLDLKSNNDYSSTFIDVEGNEWFVDELNAAVEAGIILGYEDNTFKPNDLITREQAAAMIYRAMELVQYDKSKLNENLVAKNQFADYDAVSDWAKDELEVMTQAGIIGGKTENTIEPSANATRAEVAVMIARFLQFVGFMN</sequence>
<protein>
    <submittedName>
        <fullName evidence="3">S-layer homology domain-containing protein</fullName>
    </submittedName>
</protein>
<evidence type="ECO:0000259" key="2">
    <source>
        <dbReference type="PROSITE" id="PS51272"/>
    </source>
</evidence>
<proteinExistence type="predicted"/>
<dbReference type="RefSeq" id="WP_305992010.1">
    <property type="nucleotide sequence ID" value="NZ_JAVAMP010000004.1"/>
</dbReference>
<evidence type="ECO:0000313" key="3">
    <source>
        <dbReference type="EMBL" id="MDP5274703.1"/>
    </source>
</evidence>
<comment type="caution">
    <text evidence="3">The sequence shown here is derived from an EMBL/GenBank/DDBJ whole genome shotgun (WGS) entry which is preliminary data.</text>
</comment>
<dbReference type="EMBL" id="JAVAMP010000004">
    <property type="protein sequence ID" value="MDP5274703.1"/>
    <property type="molecule type" value="Genomic_DNA"/>
</dbReference>
<feature type="region of interest" description="Disordered" evidence="1">
    <location>
        <begin position="754"/>
        <end position="838"/>
    </location>
</feature>
<feature type="domain" description="SLH" evidence="2">
    <location>
        <begin position="1156"/>
        <end position="1216"/>
    </location>
</feature>
<dbReference type="InterPro" id="IPR001119">
    <property type="entry name" value="SLH_dom"/>
</dbReference>
<feature type="compositionally biased region" description="Acidic residues" evidence="1">
    <location>
        <begin position="794"/>
        <end position="812"/>
    </location>
</feature>
<evidence type="ECO:0000256" key="1">
    <source>
        <dbReference type="SAM" id="MobiDB-lite"/>
    </source>
</evidence>
<dbReference type="PANTHER" id="PTHR43308">
    <property type="entry name" value="OUTER MEMBRANE PROTEIN ALPHA-RELATED"/>
    <property type="match status" value="1"/>
</dbReference>
<feature type="compositionally biased region" description="Basic and acidic residues" evidence="1">
    <location>
        <begin position="813"/>
        <end position="838"/>
    </location>
</feature>
<gene>
    <name evidence="3" type="ORF">Q5Y73_11325</name>
</gene>
<name>A0ABT9IZB8_9BACL</name>
<feature type="compositionally biased region" description="Gly residues" evidence="1">
    <location>
        <begin position="766"/>
        <end position="789"/>
    </location>
</feature>